<dbReference type="PANTHER" id="PTHR43739">
    <property type="entry name" value="XYLOGLUCANASE (EUROFUNG)"/>
    <property type="match status" value="1"/>
</dbReference>
<evidence type="ECO:0000313" key="4">
    <source>
        <dbReference type="Proteomes" id="UP000019140"/>
    </source>
</evidence>
<dbReference type="InterPro" id="IPR031778">
    <property type="entry name" value="Sortilin_N"/>
</dbReference>
<feature type="domain" description="Sortilin N-terminal" evidence="2">
    <location>
        <begin position="16"/>
        <end position="120"/>
    </location>
</feature>
<dbReference type="Pfam" id="PF15902">
    <property type="entry name" value="Sortilin-Vps10"/>
    <property type="match status" value="2"/>
</dbReference>
<dbReference type="GO" id="GO:0010411">
    <property type="term" value="P:xyloglucan metabolic process"/>
    <property type="evidence" value="ECO:0007669"/>
    <property type="project" value="TreeGrafter"/>
</dbReference>
<dbReference type="Gene3D" id="2.130.10.10">
    <property type="entry name" value="YVTN repeat-like/Quinoprotein amine dehydrogenase"/>
    <property type="match status" value="2"/>
</dbReference>
<keyword evidence="4" id="KW-1185">Reference proteome</keyword>
<proteinExistence type="predicted"/>
<reference evidence="3 4" key="1">
    <citation type="journal article" date="2014" name="Nature">
        <title>An environmental bacterial taxon with a large and distinct metabolic repertoire.</title>
        <authorList>
            <person name="Wilson M.C."/>
            <person name="Mori T."/>
            <person name="Ruckert C."/>
            <person name="Uria A.R."/>
            <person name="Helf M.J."/>
            <person name="Takada K."/>
            <person name="Gernert C."/>
            <person name="Steffens U.A."/>
            <person name="Heycke N."/>
            <person name="Schmitt S."/>
            <person name="Rinke C."/>
            <person name="Helfrich E.J."/>
            <person name="Brachmann A.O."/>
            <person name="Gurgui C."/>
            <person name="Wakimoto T."/>
            <person name="Kracht M."/>
            <person name="Crusemann M."/>
            <person name="Hentschel U."/>
            <person name="Abe I."/>
            <person name="Matsunaga S."/>
            <person name="Kalinowski J."/>
            <person name="Takeyama H."/>
            <person name="Piel J."/>
        </authorList>
    </citation>
    <scope>NUCLEOTIDE SEQUENCE [LARGE SCALE GENOMIC DNA]</scope>
    <source>
        <strain evidence="4">TSY2</strain>
    </source>
</reference>
<evidence type="ECO:0000256" key="1">
    <source>
        <dbReference type="ARBA" id="ARBA00022737"/>
    </source>
</evidence>
<gene>
    <name evidence="3" type="ORF">ETSY2_42115</name>
</gene>
<sequence length="325" mass="35191">MNHHITMCIGTLGQGIWRSTDSGNTWERVRQGLYSESAVRALAVHPQDTSMMYAGVEDGVYRSTDQGESWERLESPMNDIPIWSLAIDPVDPNTLFAGTRPAALFRSKDGGKTWAKLAVDIAEECPNVRIPRVTALVVDPMEPRNIWAGIEVDGVRRSRDGGDTWDTVTGGITDPDIHNLAITVGPPKTLLTITPREIFASLDDGVTWEPVDAGQQVSIPYCRAVAVKPDDPQVLYLGNGESAFGGTGALHRSSDRGQTWEALPLPVAPNGTVWDLAMHASDPNFLLASTVNGQVFCSADAGSSWSKLNREFGEVHALAWVANSS</sequence>
<dbReference type="InterPro" id="IPR052025">
    <property type="entry name" value="Xyloglucanase_GH74"/>
</dbReference>
<dbReference type="SUPFAM" id="SSF110296">
    <property type="entry name" value="Oligoxyloglucan reducing end-specific cellobiohydrolase"/>
    <property type="match status" value="1"/>
</dbReference>
<evidence type="ECO:0000313" key="3">
    <source>
        <dbReference type="EMBL" id="ETW98826.1"/>
    </source>
</evidence>
<protein>
    <recommendedName>
        <fullName evidence="2">Sortilin N-terminal domain-containing protein</fullName>
    </recommendedName>
</protein>
<dbReference type="PANTHER" id="PTHR43739:SF5">
    <property type="entry name" value="EXO-ALPHA-SIALIDASE"/>
    <property type="match status" value="1"/>
</dbReference>
<dbReference type="EMBL" id="AZHX01001906">
    <property type="protein sequence ID" value="ETW98826.1"/>
    <property type="molecule type" value="Genomic_DNA"/>
</dbReference>
<keyword evidence="1" id="KW-0677">Repeat</keyword>
<dbReference type="InterPro" id="IPR015943">
    <property type="entry name" value="WD40/YVTN_repeat-like_dom_sf"/>
</dbReference>
<comment type="caution">
    <text evidence="3">The sequence shown here is derived from an EMBL/GenBank/DDBJ whole genome shotgun (WGS) entry which is preliminary data.</text>
</comment>
<organism evidence="3 4">
    <name type="scientific">Candidatus Entotheonella gemina</name>
    <dbReference type="NCBI Taxonomy" id="1429439"/>
    <lineage>
        <taxon>Bacteria</taxon>
        <taxon>Pseudomonadati</taxon>
        <taxon>Nitrospinota/Tectimicrobiota group</taxon>
        <taxon>Candidatus Tectimicrobiota</taxon>
        <taxon>Candidatus Entotheonellia</taxon>
        <taxon>Candidatus Entotheonellales</taxon>
        <taxon>Candidatus Entotheonellaceae</taxon>
        <taxon>Candidatus Entotheonella</taxon>
    </lineage>
</organism>
<evidence type="ECO:0000259" key="2">
    <source>
        <dbReference type="Pfam" id="PF15902"/>
    </source>
</evidence>
<dbReference type="AlphaFoldDB" id="W4LN86"/>
<accession>W4LN86</accession>
<feature type="domain" description="Sortilin N-terminal" evidence="2">
    <location>
        <begin position="197"/>
        <end position="313"/>
    </location>
</feature>
<dbReference type="Proteomes" id="UP000019140">
    <property type="component" value="Unassembled WGS sequence"/>
</dbReference>
<name>W4LN86_9BACT</name>
<dbReference type="HOGENOM" id="CLU_058803_0_0_7"/>
<dbReference type="CDD" id="cd15482">
    <property type="entry name" value="Sialidase_non-viral"/>
    <property type="match status" value="2"/>
</dbReference>